<sequence>MNPVTKANPPARLRRDGLSDLPATVRTPAYERSDLAPGIVHIGLGNFHRAHQAWYIHQMMQQGLAYEWAIIGAGVRNYDAVMRERLLEQDCLTTLIELDPKGISAEVIGPMVDYLPIEDTNAALIRKMSDPSIRIVSLTVTEGGYFLDANTGAFDTDHEDIRHDARNPDQPRTAFGAIVAALKQRRANGLRPFTALSCDNLQGNGRILRDCIVGLARMSDPDLAKWIDEHGTFPNSMVDCIVPATTDQVVSQSLALGIDDRAPVSHENFRQWVIEDDFCAGRPPLEQVGVTLTHDVHSYEIMKLRILNGGHQLLANVGEILSVPTISDCMLDSDILAFFEKVQAEEILPHVHAVPGTTEEEYLELVKKRFSNSAVHDTTRRVAFDGSSRHPVFLLPSLRDAVVSGSSIHGLALAEAFWCRMCTGIREDGSEIAPNDPHWEDLQKTALASKADPELWLNQRQYYGTSNISKQFSEAFTAWMTTIWQSGSRGAIAEYVTLAWQSH</sequence>
<evidence type="ECO:0000313" key="4">
    <source>
        <dbReference type="EMBL" id="CUK20284.1"/>
    </source>
</evidence>
<dbReference type="SUPFAM" id="SSF51735">
    <property type="entry name" value="NAD(P)-binding Rossmann-fold domains"/>
    <property type="match status" value="1"/>
</dbReference>
<dbReference type="InterPro" id="IPR036291">
    <property type="entry name" value="NAD(P)-bd_dom_sf"/>
</dbReference>
<feature type="domain" description="Mannitol dehydrogenase C-terminal" evidence="3">
    <location>
        <begin position="295"/>
        <end position="483"/>
    </location>
</feature>
<feature type="domain" description="Mannitol dehydrogenase N-terminal" evidence="2">
    <location>
        <begin position="38"/>
        <end position="286"/>
    </location>
</feature>
<evidence type="ECO:0000256" key="1">
    <source>
        <dbReference type="ARBA" id="ARBA00023002"/>
    </source>
</evidence>
<name>A0A0P1IKK7_9RHOB</name>
<keyword evidence="5" id="KW-1185">Reference proteome</keyword>
<evidence type="ECO:0000259" key="3">
    <source>
        <dbReference type="Pfam" id="PF08125"/>
    </source>
</evidence>
<dbReference type="InterPro" id="IPR013118">
    <property type="entry name" value="Mannitol_DH_C"/>
</dbReference>
<reference evidence="5" key="1">
    <citation type="submission" date="2015-09" db="EMBL/GenBank/DDBJ databases">
        <authorList>
            <person name="Rodrigo-Torres L."/>
            <person name="Arahal D.R."/>
        </authorList>
    </citation>
    <scope>NUCLEOTIDE SEQUENCE [LARGE SCALE GENOMIC DNA]</scope>
    <source>
        <strain evidence="5">CECT 5091</strain>
    </source>
</reference>
<dbReference type="PRINTS" id="PR00084">
    <property type="entry name" value="MTLDHDRGNASE"/>
</dbReference>
<dbReference type="RefSeq" id="WP_058284093.1">
    <property type="nucleotide sequence ID" value="NZ_CYUD01000026.1"/>
</dbReference>
<dbReference type="Pfam" id="PF08125">
    <property type="entry name" value="Mannitol_dh_C"/>
    <property type="match status" value="1"/>
</dbReference>
<dbReference type="Gene3D" id="1.10.1040.10">
    <property type="entry name" value="N-(1-d-carboxylethyl)-l-norvaline Dehydrogenase, domain 2"/>
    <property type="match status" value="1"/>
</dbReference>
<dbReference type="InterPro" id="IPR013328">
    <property type="entry name" value="6PGD_dom2"/>
</dbReference>
<dbReference type="PANTHER" id="PTHR43362:SF1">
    <property type="entry name" value="MANNITOL DEHYDROGENASE 2-RELATED"/>
    <property type="match status" value="1"/>
</dbReference>
<dbReference type="Gene3D" id="3.40.50.720">
    <property type="entry name" value="NAD(P)-binding Rossmann-like Domain"/>
    <property type="match status" value="1"/>
</dbReference>
<proteinExistence type="predicted"/>
<dbReference type="InterPro" id="IPR008927">
    <property type="entry name" value="6-PGluconate_DH-like_C_sf"/>
</dbReference>
<dbReference type="OrthoDB" id="271711at2"/>
<evidence type="ECO:0000259" key="2">
    <source>
        <dbReference type="Pfam" id="PF01232"/>
    </source>
</evidence>
<evidence type="ECO:0000313" key="5">
    <source>
        <dbReference type="Proteomes" id="UP000051260"/>
    </source>
</evidence>
<dbReference type="Pfam" id="PF01232">
    <property type="entry name" value="Mannitol_dh"/>
    <property type="match status" value="1"/>
</dbReference>
<protein>
    <submittedName>
        <fullName evidence="4">Mannitol 2-dehydrogenase</fullName>
        <ecNumber evidence="4">1.1.1.67</ecNumber>
    </submittedName>
</protein>
<dbReference type="InterPro" id="IPR050988">
    <property type="entry name" value="Mannitol_DH/Oxidoreductase"/>
</dbReference>
<dbReference type="AlphaFoldDB" id="A0A0P1IKK7"/>
<dbReference type="EC" id="1.1.1.67" evidence="4"/>
<dbReference type="InterPro" id="IPR000669">
    <property type="entry name" value="Mannitol_DH"/>
</dbReference>
<organism evidence="4 5">
    <name type="scientific">Ruegeria denitrificans</name>
    <dbReference type="NCBI Taxonomy" id="1715692"/>
    <lineage>
        <taxon>Bacteria</taxon>
        <taxon>Pseudomonadati</taxon>
        <taxon>Pseudomonadota</taxon>
        <taxon>Alphaproteobacteria</taxon>
        <taxon>Rhodobacterales</taxon>
        <taxon>Roseobacteraceae</taxon>
        <taxon>Ruegeria</taxon>
    </lineage>
</organism>
<accession>A0A0P1IKK7</accession>
<dbReference type="STRING" id="1715692.RUE5091_04499"/>
<dbReference type="PANTHER" id="PTHR43362">
    <property type="entry name" value="MANNITOL DEHYDROGENASE DSF1-RELATED"/>
    <property type="match status" value="1"/>
</dbReference>
<dbReference type="EMBL" id="CYUD01000026">
    <property type="protein sequence ID" value="CUK20284.1"/>
    <property type="molecule type" value="Genomic_DNA"/>
</dbReference>
<dbReference type="InterPro" id="IPR013131">
    <property type="entry name" value="Mannitol_DH_N"/>
</dbReference>
<keyword evidence="1 4" id="KW-0560">Oxidoreductase</keyword>
<gene>
    <name evidence="4" type="primary">mtlK</name>
    <name evidence="4" type="ORF">RUE5091_04499</name>
</gene>
<dbReference type="GO" id="GO:0050086">
    <property type="term" value="F:mannitol 2-dehydrogenase activity"/>
    <property type="evidence" value="ECO:0007669"/>
    <property type="project" value="UniProtKB-EC"/>
</dbReference>
<dbReference type="SUPFAM" id="SSF48179">
    <property type="entry name" value="6-phosphogluconate dehydrogenase C-terminal domain-like"/>
    <property type="match status" value="1"/>
</dbReference>
<dbReference type="Proteomes" id="UP000051260">
    <property type="component" value="Unassembled WGS sequence"/>
</dbReference>